<feature type="non-terminal residue" evidence="3">
    <location>
        <position position="1"/>
    </location>
</feature>
<accession>A0A8S3C5F5</accession>
<comment type="caution">
    <text evidence="3">The sequence shown here is derived from an EMBL/GenBank/DDBJ whole genome shotgun (WGS) entry which is preliminary data.</text>
</comment>
<name>A0A8S3C5F5_9BILA</name>
<feature type="region of interest" description="Disordered" evidence="1">
    <location>
        <begin position="1"/>
        <end position="56"/>
    </location>
</feature>
<dbReference type="EMBL" id="CAJOBH010094902">
    <property type="protein sequence ID" value="CAF4584635.1"/>
    <property type="molecule type" value="Genomic_DNA"/>
</dbReference>
<reference evidence="3" key="1">
    <citation type="submission" date="2021-02" db="EMBL/GenBank/DDBJ databases">
        <authorList>
            <person name="Nowell W R."/>
        </authorList>
    </citation>
    <scope>NUCLEOTIDE SEQUENCE</scope>
</reference>
<proteinExistence type="predicted"/>
<feature type="compositionally biased region" description="Polar residues" evidence="1">
    <location>
        <begin position="1"/>
        <end position="13"/>
    </location>
</feature>
<dbReference type="Proteomes" id="UP000681720">
    <property type="component" value="Unassembled WGS sequence"/>
</dbReference>
<evidence type="ECO:0000256" key="1">
    <source>
        <dbReference type="SAM" id="MobiDB-lite"/>
    </source>
</evidence>
<evidence type="ECO:0000313" key="3">
    <source>
        <dbReference type="EMBL" id="CAF4847273.1"/>
    </source>
</evidence>
<dbReference type="AlphaFoldDB" id="A0A8S3C5F5"/>
<dbReference type="EMBL" id="CAJOBJ010161355">
    <property type="protein sequence ID" value="CAF4847273.1"/>
    <property type="molecule type" value="Genomic_DNA"/>
</dbReference>
<feature type="compositionally biased region" description="Low complexity" evidence="1">
    <location>
        <begin position="18"/>
        <end position="35"/>
    </location>
</feature>
<protein>
    <submittedName>
        <fullName evidence="3">Uncharacterized protein</fullName>
    </submittedName>
</protein>
<sequence length="56" mass="5882">IEQTKSNNTQQIASDAIASAPSGTPTATSTSSVSPRQRHHKNQTGKHVLVSSSSKH</sequence>
<evidence type="ECO:0000313" key="2">
    <source>
        <dbReference type="EMBL" id="CAF4584635.1"/>
    </source>
</evidence>
<dbReference type="Proteomes" id="UP000681967">
    <property type="component" value="Unassembled WGS sequence"/>
</dbReference>
<organism evidence="3 4">
    <name type="scientific">Rotaria magnacalcarata</name>
    <dbReference type="NCBI Taxonomy" id="392030"/>
    <lineage>
        <taxon>Eukaryota</taxon>
        <taxon>Metazoa</taxon>
        <taxon>Spiralia</taxon>
        <taxon>Gnathifera</taxon>
        <taxon>Rotifera</taxon>
        <taxon>Eurotatoria</taxon>
        <taxon>Bdelloidea</taxon>
        <taxon>Philodinida</taxon>
        <taxon>Philodinidae</taxon>
        <taxon>Rotaria</taxon>
    </lineage>
</organism>
<evidence type="ECO:0000313" key="4">
    <source>
        <dbReference type="Proteomes" id="UP000681720"/>
    </source>
</evidence>
<gene>
    <name evidence="2" type="ORF">BYL167_LOCUS39453</name>
    <name evidence="3" type="ORF">GIL414_LOCUS49224</name>
</gene>